<evidence type="ECO:0000256" key="4">
    <source>
        <dbReference type="ARBA" id="ARBA00023136"/>
    </source>
</evidence>
<sequence>MAALFRPSSAAAVTVLLTCLPAGREDPSAGVHLTVADVASLVLAVVAGAVLLAIRGAARLPARALVLAPVAGAVSIAALASSDTLASAPGYVRYVQVFVLIPLAVLVTVRDRADAVIVGGALVGAASVQGLVGCVQALTGTGASYAGERVRAVGTFGALDVMGMAAVVSYGAIILLAVGLTLRGGRRAAALAGAALLGVPLALSLSRGTWLALLCAALVVLFLHSRVLAARVVLAGATAAIVLAFGVGTGEDVLGRRMASVTSAVSQPDQSLSDRYSLWHTAVGMWQEHPLTGVGPRRFAQLRDTYAPIELSSGSDTDDPVNGFQRQPLLSPHNMYLLTLSEQGLLGLVALGVFLGAMGWWALRGASLVAAGLMTWQIIDFAYGDIGGSPTLVMSVMLGLVLALVARPGIVAAPGAGPVAAGRTR</sequence>
<name>A0A5S4GJJ0_9ACTN</name>
<keyword evidence="2 5" id="KW-0812">Transmembrane</keyword>
<feature type="transmembrane region" description="Helical" evidence="5">
    <location>
        <begin position="34"/>
        <end position="53"/>
    </location>
</feature>
<dbReference type="EMBL" id="VCKX01000063">
    <property type="protein sequence ID" value="TMR32922.1"/>
    <property type="molecule type" value="Genomic_DNA"/>
</dbReference>
<keyword evidence="7" id="KW-0436">Ligase</keyword>
<reference evidence="7 8" key="1">
    <citation type="submission" date="2019-05" db="EMBL/GenBank/DDBJ databases">
        <title>Draft genome sequence of Nonomuraea zeae DSM 100528.</title>
        <authorList>
            <person name="Saricaoglu S."/>
            <person name="Isik K."/>
        </authorList>
    </citation>
    <scope>NUCLEOTIDE SEQUENCE [LARGE SCALE GENOMIC DNA]</scope>
    <source>
        <strain evidence="7 8">DSM 100528</strain>
    </source>
</reference>
<dbReference type="InterPro" id="IPR051533">
    <property type="entry name" value="WaaL-like"/>
</dbReference>
<feature type="transmembrane region" description="Helical" evidence="5">
    <location>
        <begin position="228"/>
        <end position="248"/>
    </location>
</feature>
<feature type="transmembrane region" description="Helical" evidence="5">
    <location>
        <begin position="116"/>
        <end position="138"/>
    </location>
</feature>
<dbReference type="PANTHER" id="PTHR37422:SF13">
    <property type="entry name" value="LIPOPOLYSACCHARIDE BIOSYNTHESIS PROTEIN PA4999-RELATED"/>
    <property type="match status" value="1"/>
</dbReference>
<feature type="domain" description="O-antigen ligase-related" evidence="6">
    <location>
        <begin position="193"/>
        <end position="351"/>
    </location>
</feature>
<accession>A0A5S4GJJ0</accession>
<evidence type="ECO:0000256" key="5">
    <source>
        <dbReference type="SAM" id="Phobius"/>
    </source>
</evidence>
<evidence type="ECO:0000256" key="1">
    <source>
        <dbReference type="ARBA" id="ARBA00004141"/>
    </source>
</evidence>
<gene>
    <name evidence="7" type="ORF">ETD85_21545</name>
</gene>
<feature type="transmembrane region" description="Helical" evidence="5">
    <location>
        <begin position="60"/>
        <end position="79"/>
    </location>
</feature>
<dbReference type="PANTHER" id="PTHR37422">
    <property type="entry name" value="TEICHURONIC ACID BIOSYNTHESIS PROTEIN TUAE"/>
    <property type="match status" value="1"/>
</dbReference>
<evidence type="ECO:0000256" key="3">
    <source>
        <dbReference type="ARBA" id="ARBA00022989"/>
    </source>
</evidence>
<dbReference type="InterPro" id="IPR007016">
    <property type="entry name" value="O-antigen_ligase-rel_domated"/>
</dbReference>
<dbReference type="AlphaFoldDB" id="A0A5S4GJJ0"/>
<evidence type="ECO:0000259" key="6">
    <source>
        <dbReference type="Pfam" id="PF04932"/>
    </source>
</evidence>
<protein>
    <submittedName>
        <fullName evidence="7">O-antigen ligase family protein</fullName>
    </submittedName>
</protein>
<feature type="transmembrane region" description="Helical" evidence="5">
    <location>
        <begin position="345"/>
        <end position="363"/>
    </location>
</feature>
<organism evidence="7 8">
    <name type="scientific">Nonomuraea zeae</name>
    <dbReference type="NCBI Taxonomy" id="1642303"/>
    <lineage>
        <taxon>Bacteria</taxon>
        <taxon>Bacillati</taxon>
        <taxon>Actinomycetota</taxon>
        <taxon>Actinomycetes</taxon>
        <taxon>Streptosporangiales</taxon>
        <taxon>Streptosporangiaceae</taxon>
        <taxon>Nonomuraea</taxon>
    </lineage>
</organism>
<dbReference type="GO" id="GO:0016020">
    <property type="term" value="C:membrane"/>
    <property type="evidence" value="ECO:0007669"/>
    <property type="project" value="UniProtKB-SubCell"/>
</dbReference>
<keyword evidence="4 5" id="KW-0472">Membrane</keyword>
<dbReference type="OrthoDB" id="5150405at2"/>
<feature type="transmembrane region" description="Helical" evidence="5">
    <location>
        <begin position="158"/>
        <end position="182"/>
    </location>
</feature>
<keyword evidence="3 5" id="KW-1133">Transmembrane helix</keyword>
<comment type="subcellular location">
    <subcellularLocation>
        <location evidence="1">Membrane</location>
        <topology evidence="1">Multi-pass membrane protein</topology>
    </subcellularLocation>
</comment>
<evidence type="ECO:0000313" key="8">
    <source>
        <dbReference type="Proteomes" id="UP000306628"/>
    </source>
</evidence>
<evidence type="ECO:0000313" key="7">
    <source>
        <dbReference type="EMBL" id="TMR32922.1"/>
    </source>
</evidence>
<feature type="transmembrane region" description="Helical" evidence="5">
    <location>
        <begin position="91"/>
        <end position="109"/>
    </location>
</feature>
<keyword evidence="8" id="KW-1185">Reference proteome</keyword>
<dbReference type="GO" id="GO:0016874">
    <property type="term" value="F:ligase activity"/>
    <property type="evidence" value="ECO:0007669"/>
    <property type="project" value="UniProtKB-KW"/>
</dbReference>
<proteinExistence type="predicted"/>
<evidence type="ECO:0000256" key="2">
    <source>
        <dbReference type="ARBA" id="ARBA00022692"/>
    </source>
</evidence>
<feature type="transmembrane region" description="Helical" evidence="5">
    <location>
        <begin position="383"/>
        <end position="405"/>
    </location>
</feature>
<dbReference type="RefSeq" id="WP_138691555.1">
    <property type="nucleotide sequence ID" value="NZ_JBHSAZ010000025.1"/>
</dbReference>
<comment type="caution">
    <text evidence="7">The sequence shown here is derived from an EMBL/GenBank/DDBJ whole genome shotgun (WGS) entry which is preliminary data.</text>
</comment>
<feature type="transmembrane region" description="Helical" evidence="5">
    <location>
        <begin position="194"/>
        <end position="222"/>
    </location>
</feature>
<dbReference type="Proteomes" id="UP000306628">
    <property type="component" value="Unassembled WGS sequence"/>
</dbReference>
<dbReference type="Pfam" id="PF04932">
    <property type="entry name" value="Wzy_C"/>
    <property type="match status" value="1"/>
</dbReference>